<evidence type="ECO:0000313" key="2">
    <source>
        <dbReference type="Proteomes" id="UP001141806"/>
    </source>
</evidence>
<gene>
    <name evidence="1" type="ORF">NE237_009522</name>
</gene>
<dbReference type="EMBL" id="JAMYWD010000002">
    <property type="protein sequence ID" value="KAJ4978742.1"/>
    <property type="molecule type" value="Genomic_DNA"/>
</dbReference>
<protein>
    <submittedName>
        <fullName evidence="1">Uncharacterized protein</fullName>
    </submittedName>
</protein>
<sequence>MKVSSTRYWQLLPSDRTESAKNTNRNPFFVLLLRFQLPASFLLPSSSSLSVLQRNSCFSSLFCDLKRGGYLLQHPIRVLIHPAATDSTALCNGQGSRNQIRFISVGWN</sequence>
<dbReference type="Proteomes" id="UP001141806">
    <property type="component" value="Unassembled WGS sequence"/>
</dbReference>
<name>A0A9Q0KXL3_9MAGN</name>
<dbReference type="AlphaFoldDB" id="A0A9Q0KXL3"/>
<reference evidence="1" key="1">
    <citation type="journal article" date="2023" name="Plant J.">
        <title>The genome of the king protea, Protea cynaroides.</title>
        <authorList>
            <person name="Chang J."/>
            <person name="Duong T.A."/>
            <person name="Schoeman C."/>
            <person name="Ma X."/>
            <person name="Roodt D."/>
            <person name="Barker N."/>
            <person name="Li Z."/>
            <person name="Van de Peer Y."/>
            <person name="Mizrachi E."/>
        </authorList>
    </citation>
    <scope>NUCLEOTIDE SEQUENCE</scope>
    <source>
        <tissue evidence="1">Young leaves</tissue>
    </source>
</reference>
<comment type="caution">
    <text evidence="1">The sequence shown here is derived from an EMBL/GenBank/DDBJ whole genome shotgun (WGS) entry which is preliminary data.</text>
</comment>
<keyword evidence="2" id="KW-1185">Reference proteome</keyword>
<proteinExistence type="predicted"/>
<evidence type="ECO:0000313" key="1">
    <source>
        <dbReference type="EMBL" id="KAJ4978742.1"/>
    </source>
</evidence>
<organism evidence="1 2">
    <name type="scientific">Protea cynaroides</name>
    <dbReference type="NCBI Taxonomy" id="273540"/>
    <lineage>
        <taxon>Eukaryota</taxon>
        <taxon>Viridiplantae</taxon>
        <taxon>Streptophyta</taxon>
        <taxon>Embryophyta</taxon>
        <taxon>Tracheophyta</taxon>
        <taxon>Spermatophyta</taxon>
        <taxon>Magnoliopsida</taxon>
        <taxon>Proteales</taxon>
        <taxon>Proteaceae</taxon>
        <taxon>Protea</taxon>
    </lineage>
</organism>
<accession>A0A9Q0KXL3</accession>